<evidence type="ECO:0000313" key="1">
    <source>
        <dbReference type="EMBL" id="WNF23154.1"/>
    </source>
</evidence>
<gene>
    <name evidence="1" type="ORF">RH061_01105</name>
</gene>
<organism evidence="1 2">
    <name type="scientific">Mesobacillus jeotgali</name>
    <dbReference type="NCBI Taxonomy" id="129985"/>
    <lineage>
        <taxon>Bacteria</taxon>
        <taxon>Bacillati</taxon>
        <taxon>Bacillota</taxon>
        <taxon>Bacilli</taxon>
        <taxon>Bacillales</taxon>
        <taxon>Bacillaceae</taxon>
        <taxon>Mesobacillus</taxon>
    </lineage>
</organism>
<proteinExistence type="predicted"/>
<reference evidence="1 2" key="1">
    <citation type="submission" date="2023-09" db="EMBL/GenBank/DDBJ databases">
        <title>Microbial mechanism of fulvic acid promoting antimony reduction mineralization in rice fields.</title>
        <authorList>
            <person name="Chen G."/>
            <person name="Lan J."/>
        </authorList>
    </citation>
    <scope>NUCLEOTIDE SEQUENCE [LARGE SCALE GENOMIC DNA]</scope>
    <source>
        <strain evidence="1 2">PS1</strain>
    </source>
</reference>
<keyword evidence="2" id="KW-1185">Reference proteome</keyword>
<protein>
    <submittedName>
        <fullName evidence="1">Uncharacterized protein</fullName>
    </submittedName>
</protein>
<dbReference type="Proteomes" id="UP001303324">
    <property type="component" value="Chromosome"/>
</dbReference>
<dbReference type="EMBL" id="CP134494">
    <property type="protein sequence ID" value="WNF23154.1"/>
    <property type="molecule type" value="Genomic_DNA"/>
</dbReference>
<sequence>MRQVVKRIFKDQNFKELTVPFLKGEEGFFAVNTHENFINFYLVLFLDKIGDDFLEKYVPDYYYGIKSLEIGYDERMDKNLSLLICLNRETELSELERNREIFQVEEDPYFFKKYVFTYTKKQANELSEMLQKHKTKSTKEIINNIINNKDDFIELKNHPQKNTIYNLCSKLMIKIPFLILERGEEQMEDLEEGIKMELRKSGLLKYTSALLELEEFDDINNILQVFDDGGEE</sequence>
<evidence type="ECO:0000313" key="2">
    <source>
        <dbReference type="Proteomes" id="UP001303324"/>
    </source>
</evidence>
<dbReference type="RefSeq" id="WP_311073346.1">
    <property type="nucleotide sequence ID" value="NZ_CP134494.1"/>
</dbReference>
<dbReference type="InterPro" id="IPR046905">
    <property type="entry name" value="ABC-3C_MC1"/>
</dbReference>
<name>A0ABY9VGT9_9BACI</name>
<accession>A0ABY9VGT9</accession>
<dbReference type="Pfam" id="PF20289">
    <property type="entry name" value="MComp1"/>
    <property type="match status" value="1"/>
</dbReference>